<evidence type="ECO:0000256" key="1">
    <source>
        <dbReference type="SAM" id="MobiDB-lite"/>
    </source>
</evidence>
<protein>
    <submittedName>
        <fullName evidence="2">Uncharacterized protein</fullName>
    </submittedName>
</protein>
<keyword evidence="3" id="KW-1185">Reference proteome</keyword>
<dbReference type="Proteomes" id="UP001066276">
    <property type="component" value="Chromosome 2_2"/>
</dbReference>
<feature type="region of interest" description="Disordered" evidence="1">
    <location>
        <begin position="1"/>
        <end position="52"/>
    </location>
</feature>
<accession>A0AAV7UU27</accession>
<feature type="region of interest" description="Disordered" evidence="1">
    <location>
        <begin position="150"/>
        <end position="199"/>
    </location>
</feature>
<sequence length="199" mass="21473">MLITDLPGPQEEHGEERQLSRKDKDGGIRPSSTAEAKEQADPGQKVVYSPSTTIVKSTDNIRDSCTTGDRLRDGKFVGLPSANSWPGMVHKAEIEGVDLENPAITDSSITQEILVLNEGDISMIHDKTCTALARGPEAEVLEHFFLLSDRSEGSEDGLESDLELGLKDPGEGNDSKTSNISELSDLPSLRKGQPVSRST</sequence>
<dbReference type="AlphaFoldDB" id="A0AAV7UU27"/>
<evidence type="ECO:0000313" key="2">
    <source>
        <dbReference type="EMBL" id="KAJ1192136.1"/>
    </source>
</evidence>
<gene>
    <name evidence="2" type="ORF">NDU88_001448</name>
</gene>
<dbReference type="EMBL" id="JANPWB010000004">
    <property type="protein sequence ID" value="KAJ1192136.1"/>
    <property type="molecule type" value="Genomic_DNA"/>
</dbReference>
<evidence type="ECO:0000313" key="3">
    <source>
        <dbReference type="Proteomes" id="UP001066276"/>
    </source>
</evidence>
<organism evidence="2 3">
    <name type="scientific">Pleurodeles waltl</name>
    <name type="common">Iberian ribbed newt</name>
    <dbReference type="NCBI Taxonomy" id="8319"/>
    <lineage>
        <taxon>Eukaryota</taxon>
        <taxon>Metazoa</taxon>
        <taxon>Chordata</taxon>
        <taxon>Craniata</taxon>
        <taxon>Vertebrata</taxon>
        <taxon>Euteleostomi</taxon>
        <taxon>Amphibia</taxon>
        <taxon>Batrachia</taxon>
        <taxon>Caudata</taxon>
        <taxon>Salamandroidea</taxon>
        <taxon>Salamandridae</taxon>
        <taxon>Pleurodelinae</taxon>
        <taxon>Pleurodeles</taxon>
    </lineage>
</organism>
<name>A0AAV7UU27_PLEWA</name>
<proteinExistence type="predicted"/>
<reference evidence="2" key="1">
    <citation type="journal article" date="2022" name="bioRxiv">
        <title>Sequencing and chromosome-scale assembly of the giantPleurodeles waltlgenome.</title>
        <authorList>
            <person name="Brown T."/>
            <person name="Elewa A."/>
            <person name="Iarovenko S."/>
            <person name="Subramanian E."/>
            <person name="Araus A.J."/>
            <person name="Petzold A."/>
            <person name="Susuki M."/>
            <person name="Suzuki K.-i.T."/>
            <person name="Hayashi T."/>
            <person name="Toyoda A."/>
            <person name="Oliveira C."/>
            <person name="Osipova E."/>
            <person name="Leigh N.D."/>
            <person name="Simon A."/>
            <person name="Yun M.H."/>
        </authorList>
    </citation>
    <scope>NUCLEOTIDE SEQUENCE</scope>
    <source>
        <strain evidence="2">20211129_DDA</strain>
        <tissue evidence="2">Liver</tissue>
    </source>
</reference>
<feature type="compositionally biased region" description="Basic and acidic residues" evidence="1">
    <location>
        <begin position="10"/>
        <end position="27"/>
    </location>
</feature>
<comment type="caution">
    <text evidence="2">The sequence shown here is derived from an EMBL/GenBank/DDBJ whole genome shotgun (WGS) entry which is preliminary data.</text>
</comment>
<feature type="compositionally biased region" description="Basic and acidic residues" evidence="1">
    <location>
        <begin position="164"/>
        <end position="174"/>
    </location>
</feature>